<reference evidence="4" key="3">
    <citation type="submission" date="2015-04" db="UniProtKB">
        <authorList>
            <consortium name="EnsemblPlants"/>
        </authorList>
    </citation>
    <scope>IDENTIFICATION</scope>
    <source>
        <strain evidence="4">cv. Jemalong A17</strain>
    </source>
</reference>
<dbReference type="InterPro" id="IPR013087">
    <property type="entry name" value="Znf_C2H2_type"/>
</dbReference>
<name>A0A072UVR6_MEDTR</name>
<keyword evidence="1" id="KW-0479">Metal-binding</keyword>
<dbReference type="PROSITE" id="PS50157">
    <property type="entry name" value="ZINC_FINGER_C2H2_2"/>
    <property type="match status" value="1"/>
</dbReference>
<evidence type="ECO:0000259" key="2">
    <source>
        <dbReference type="PROSITE" id="PS50157"/>
    </source>
</evidence>
<keyword evidence="5" id="KW-1185">Reference proteome</keyword>
<dbReference type="EMBL" id="CM001219">
    <property type="protein sequence ID" value="KEH33894.1"/>
    <property type="molecule type" value="Genomic_DNA"/>
</dbReference>
<proteinExistence type="predicted"/>
<reference evidence="3 5" key="1">
    <citation type="journal article" date="2011" name="Nature">
        <title>The Medicago genome provides insight into the evolution of rhizobial symbioses.</title>
        <authorList>
            <person name="Young N.D."/>
            <person name="Debelle F."/>
            <person name="Oldroyd G.E."/>
            <person name="Geurts R."/>
            <person name="Cannon S.B."/>
            <person name="Udvardi M.K."/>
            <person name="Benedito V.A."/>
            <person name="Mayer K.F."/>
            <person name="Gouzy J."/>
            <person name="Schoof H."/>
            <person name="Van de Peer Y."/>
            <person name="Proost S."/>
            <person name="Cook D.R."/>
            <person name="Meyers B.C."/>
            <person name="Spannagl M."/>
            <person name="Cheung F."/>
            <person name="De Mita S."/>
            <person name="Krishnakumar V."/>
            <person name="Gundlach H."/>
            <person name="Zhou S."/>
            <person name="Mudge J."/>
            <person name="Bharti A.K."/>
            <person name="Murray J.D."/>
            <person name="Naoumkina M.A."/>
            <person name="Rosen B."/>
            <person name="Silverstein K.A."/>
            <person name="Tang H."/>
            <person name="Rombauts S."/>
            <person name="Zhao P.X."/>
            <person name="Zhou P."/>
            <person name="Barbe V."/>
            <person name="Bardou P."/>
            <person name="Bechner M."/>
            <person name="Bellec A."/>
            <person name="Berger A."/>
            <person name="Berges H."/>
            <person name="Bidwell S."/>
            <person name="Bisseling T."/>
            <person name="Choisne N."/>
            <person name="Couloux A."/>
            <person name="Denny R."/>
            <person name="Deshpande S."/>
            <person name="Dai X."/>
            <person name="Doyle J.J."/>
            <person name="Dudez A.M."/>
            <person name="Farmer A.D."/>
            <person name="Fouteau S."/>
            <person name="Franken C."/>
            <person name="Gibelin C."/>
            <person name="Gish J."/>
            <person name="Goldstein S."/>
            <person name="Gonzalez A.J."/>
            <person name="Green P.J."/>
            <person name="Hallab A."/>
            <person name="Hartog M."/>
            <person name="Hua A."/>
            <person name="Humphray S.J."/>
            <person name="Jeong D.H."/>
            <person name="Jing Y."/>
            <person name="Jocker A."/>
            <person name="Kenton S.M."/>
            <person name="Kim D.J."/>
            <person name="Klee K."/>
            <person name="Lai H."/>
            <person name="Lang C."/>
            <person name="Lin S."/>
            <person name="Macmil S.L."/>
            <person name="Magdelenat G."/>
            <person name="Matthews L."/>
            <person name="McCorrison J."/>
            <person name="Monaghan E.L."/>
            <person name="Mun J.H."/>
            <person name="Najar F.Z."/>
            <person name="Nicholson C."/>
            <person name="Noirot C."/>
            <person name="O'Bleness M."/>
            <person name="Paule C.R."/>
            <person name="Poulain J."/>
            <person name="Prion F."/>
            <person name="Qin B."/>
            <person name="Qu C."/>
            <person name="Retzel E.F."/>
            <person name="Riddle C."/>
            <person name="Sallet E."/>
            <person name="Samain S."/>
            <person name="Samson N."/>
            <person name="Sanders I."/>
            <person name="Saurat O."/>
            <person name="Scarpelli C."/>
            <person name="Schiex T."/>
            <person name="Segurens B."/>
            <person name="Severin A.J."/>
            <person name="Sherrier D.J."/>
            <person name="Shi R."/>
            <person name="Sims S."/>
            <person name="Singer S.R."/>
            <person name="Sinharoy S."/>
            <person name="Sterck L."/>
            <person name="Viollet A."/>
            <person name="Wang B.B."/>
            <person name="Wang K."/>
            <person name="Wang M."/>
            <person name="Wang X."/>
            <person name="Warfsmann J."/>
            <person name="Weissenbach J."/>
            <person name="White D.D."/>
            <person name="White J.D."/>
            <person name="Wiley G.B."/>
            <person name="Wincker P."/>
            <person name="Xing Y."/>
            <person name="Yang L."/>
            <person name="Yao Z."/>
            <person name="Ying F."/>
            <person name="Zhai J."/>
            <person name="Zhou L."/>
            <person name="Zuber A."/>
            <person name="Denarie J."/>
            <person name="Dixon R.A."/>
            <person name="May G.D."/>
            <person name="Schwartz D.C."/>
            <person name="Rogers J."/>
            <person name="Quetier F."/>
            <person name="Town C.D."/>
            <person name="Roe B.A."/>
        </authorList>
    </citation>
    <scope>NUCLEOTIDE SEQUENCE [LARGE SCALE GENOMIC DNA]</scope>
    <source>
        <strain evidence="3">A17</strain>
        <strain evidence="4 5">cv. Jemalong A17</strain>
    </source>
</reference>
<sequence>MYECDLCDKRFNAGNTLGGHKTSHFYLHLHGHDHAINKDDDDDDDQKQKHGCLVCNKLKASSNVDNEKIEKQVGDINVTLATKVKDNNSKKSLLCYPRLKTTRSGNAAKMKKRRKIMKVAKMGWNRVLMN</sequence>
<dbReference type="Pfam" id="PF13912">
    <property type="entry name" value="zf-C2H2_6"/>
    <property type="match status" value="1"/>
</dbReference>
<evidence type="ECO:0000256" key="1">
    <source>
        <dbReference type="PROSITE-ProRule" id="PRU00042"/>
    </source>
</evidence>
<gene>
    <name evidence="3" type="ordered locus">MTR_3g053490</name>
</gene>
<evidence type="ECO:0000313" key="4">
    <source>
        <dbReference type="EnsemblPlants" id="KEH33894"/>
    </source>
</evidence>
<dbReference type="PROSITE" id="PS00028">
    <property type="entry name" value="ZINC_FINGER_C2H2_1"/>
    <property type="match status" value="1"/>
</dbReference>
<accession>A0A072UVR6</accession>
<organism evidence="3 5">
    <name type="scientific">Medicago truncatula</name>
    <name type="common">Barrel medic</name>
    <name type="synonym">Medicago tribuloides</name>
    <dbReference type="NCBI Taxonomy" id="3880"/>
    <lineage>
        <taxon>Eukaryota</taxon>
        <taxon>Viridiplantae</taxon>
        <taxon>Streptophyta</taxon>
        <taxon>Embryophyta</taxon>
        <taxon>Tracheophyta</taxon>
        <taxon>Spermatophyta</taxon>
        <taxon>Magnoliopsida</taxon>
        <taxon>eudicotyledons</taxon>
        <taxon>Gunneridae</taxon>
        <taxon>Pentapetalae</taxon>
        <taxon>rosids</taxon>
        <taxon>fabids</taxon>
        <taxon>Fabales</taxon>
        <taxon>Fabaceae</taxon>
        <taxon>Papilionoideae</taxon>
        <taxon>50 kb inversion clade</taxon>
        <taxon>NPAAA clade</taxon>
        <taxon>Hologalegina</taxon>
        <taxon>IRL clade</taxon>
        <taxon>Trifolieae</taxon>
        <taxon>Medicago</taxon>
    </lineage>
</organism>
<keyword evidence="1" id="KW-0863">Zinc-finger</keyword>
<dbReference type="AlphaFoldDB" id="A0A072UVR6"/>
<dbReference type="GO" id="GO:0008270">
    <property type="term" value="F:zinc ion binding"/>
    <property type="evidence" value="ECO:0007669"/>
    <property type="project" value="UniProtKB-KW"/>
</dbReference>
<dbReference type="EnsemblPlants" id="KEH33894">
    <property type="protein sequence ID" value="KEH33894"/>
    <property type="gene ID" value="MTR_3g053490"/>
</dbReference>
<protein>
    <submittedName>
        <fullName evidence="3">C2H2-type zinc finger protein</fullName>
    </submittedName>
</protein>
<evidence type="ECO:0000313" key="3">
    <source>
        <dbReference type="EMBL" id="KEH33894.1"/>
    </source>
</evidence>
<keyword evidence="1" id="KW-0862">Zinc</keyword>
<feature type="domain" description="C2H2-type" evidence="2">
    <location>
        <begin position="2"/>
        <end position="24"/>
    </location>
</feature>
<dbReference type="HOGENOM" id="CLU_1941218_0_0_1"/>
<reference evidence="3 5" key="2">
    <citation type="journal article" date="2014" name="BMC Genomics">
        <title>An improved genome release (version Mt4.0) for the model legume Medicago truncatula.</title>
        <authorList>
            <person name="Tang H."/>
            <person name="Krishnakumar V."/>
            <person name="Bidwell S."/>
            <person name="Rosen B."/>
            <person name="Chan A."/>
            <person name="Zhou S."/>
            <person name="Gentzbittel L."/>
            <person name="Childs K.L."/>
            <person name="Yandell M."/>
            <person name="Gundlach H."/>
            <person name="Mayer K.F."/>
            <person name="Schwartz D.C."/>
            <person name="Town C.D."/>
        </authorList>
    </citation>
    <scope>GENOME REANNOTATION</scope>
    <source>
        <strain evidence="3">A17</strain>
        <strain evidence="4 5">cv. Jemalong A17</strain>
    </source>
</reference>
<evidence type="ECO:0000313" key="5">
    <source>
        <dbReference type="Proteomes" id="UP000002051"/>
    </source>
</evidence>
<dbReference type="Proteomes" id="UP000002051">
    <property type="component" value="Chromosome 3"/>
</dbReference>